<dbReference type="Gene3D" id="1.10.3720.10">
    <property type="entry name" value="MetI-like"/>
    <property type="match status" value="2"/>
</dbReference>
<feature type="transmembrane region" description="Helical" evidence="7">
    <location>
        <begin position="565"/>
        <end position="585"/>
    </location>
</feature>
<evidence type="ECO:0000259" key="8">
    <source>
        <dbReference type="PROSITE" id="PS50928"/>
    </source>
</evidence>
<dbReference type="EMBL" id="JAVVDO010000030">
    <property type="protein sequence ID" value="MDT8332568.1"/>
    <property type="molecule type" value="Genomic_DNA"/>
</dbReference>
<evidence type="ECO:0000256" key="7">
    <source>
        <dbReference type="RuleBase" id="RU363032"/>
    </source>
</evidence>
<dbReference type="Pfam" id="PF00528">
    <property type="entry name" value="BPD_transp_1"/>
    <property type="match status" value="2"/>
</dbReference>
<keyword evidence="5 7" id="KW-1133">Transmembrane helix</keyword>
<feature type="transmembrane region" description="Helical" evidence="7">
    <location>
        <begin position="530"/>
        <end position="553"/>
    </location>
</feature>
<feature type="transmembrane region" description="Helical" evidence="7">
    <location>
        <begin position="389"/>
        <end position="410"/>
    </location>
</feature>
<dbReference type="CDD" id="cd06261">
    <property type="entry name" value="TM_PBP2"/>
    <property type="match status" value="2"/>
</dbReference>
<comment type="subcellular location">
    <subcellularLocation>
        <location evidence="1 7">Cell membrane</location>
        <topology evidence="1 7">Multi-pass membrane protein</topology>
    </subcellularLocation>
</comment>
<feature type="transmembrane region" description="Helical" evidence="7">
    <location>
        <begin position="417"/>
        <end position="438"/>
    </location>
</feature>
<evidence type="ECO:0000256" key="1">
    <source>
        <dbReference type="ARBA" id="ARBA00004651"/>
    </source>
</evidence>
<feature type="transmembrane region" description="Helical" evidence="7">
    <location>
        <begin position="696"/>
        <end position="721"/>
    </location>
</feature>
<feature type="transmembrane region" description="Helical" evidence="7">
    <location>
        <begin position="134"/>
        <end position="155"/>
    </location>
</feature>
<dbReference type="SUPFAM" id="SSF161098">
    <property type="entry name" value="MetI-like"/>
    <property type="match status" value="2"/>
</dbReference>
<feature type="transmembrane region" description="Helical" evidence="7">
    <location>
        <begin position="267"/>
        <end position="289"/>
    </location>
</feature>
<dbReference type="Proteomes" id="UP001258945">
    <property type="component" value="Unassembled WGS sequence"/>
</dbReference>
<name>A0ABU3MJ56_9PROT</name>
<comment type="similarity">
    <text evidence="7">Belongs to the binding-protein-dependent transport system permease family.</text>
</comment>
<evidence type="ECO:0000256" key="6">
    <source>
        <dbReference type="ARBA" id="ARBA00023136"/>
    </source>
</evidence>
<keyword evidence="4 7" id="KW-0812">Transmembrane</keyword>
<dbReference type="InterPro" id="IPR000515">
    <property type="entry name" value="MetI-like"/>
</dbReference>
<protein>
    <submittedName>
        <fullName evidence="9">Iron ABC transporter permease</fullName>
    </submittedName>
</protein>
<dbReference type="RefSeq" id="WP_314283255.1">
    <property type="nucleotide sequence ID" value="NZ_JAVVDO010000030.1"/>
</dbReference>
<dbReference type="PROSITE" id="PS50928">
    <property type="entry name" value="ABC_TM1"/>
    <property type="match status" value="2"/>
</dbReference>
<evidence type="ECO:0000256" key="2">
    <source>
        <dbReference type="ARBA" id="ARBA00022448"/>
    </source>
</evidence>
<keyword evidence="3" id="KW-1003">Cell membrane</keyword>
<reference evidence="9 10" key="1">
    <citation type="journal article" date="2019" name="Microb. Pathog.">
        <title>Comparison of VITEK 2, MALDI-TOF MS, 16S rRNA gene sequencing, and whole-genome sequencing for identification of Roseomonas mucosa.</title>
        <authorList>
            <person name="Rudolph W.W."/>
            <person name="Gunzer F."/>
            <person name="Trauth M."/>
            <person name="Bunk B."/>
            <person name="Bigge R."/>
            <person name="Schrottner P."/>
        </authorList>
    </citation>
    <scope>NUCLEOTIDE SEQUENCE [LARGE SCALE GENOMIC DNA]</scope>
    <source>
        <strain evidence="9 10">DSM 103800</strain>
    </source>
</reference>
<evidence type="ECO:0000256" key="3">
    <source>
        <dbReference type="ARBA" id="ARBA00022475"/>
    </source>
</evidence>
<feature type="domain" description="ABC transmembrane type-1" evidence="8">
    <location>
        <begin position="527"/>
        <end position="717"/>
    </location>
</feature>
<feature type="domain" description="ABC transmembrane type-1" evidence="8">
    <location>
        <begin position="229"/>
        <end position="434"/>
    </location>
</feature>
<organism evidence="9 10">
    <name type="scientific">Roseomonas gilardii</name>
    <dbReference type="NCBI Taxonomy" id="257708"/>
    <lineage>
        <taxon>Bacteria</taxon>
        <taxon>Pseudomonadati</taxon>
        <taxon>Pseudomonadota</taxon>
        <taxon>Alphaproteobacteria</taxon>
        <taxon>Acetobacterales</taxon>
        <taxon>Roseomonadaceae</taxon>
        <taxon>Roseomonas</taxon>
    </lineage>
</organism>
<feature type="transmembrane region" description="Helical" evidence="7">
    <location>
        <begin position="27"/>
        <end position="46"/>
    </location>
</feature>
<feature type="transmembrane region" description="Helical" evidence="7">
    <location>
        <begin position="233"/>
        <end position="255"/>
    </location>
</feature>
<dbReference type="PANTHER" id="PTHR30183">
    <property type="entry name" value="MOLYBDENUM TRANSPORT SYSTEM PERMEASE PROTEIN MODB"/>
    <property type="match status" value="1"/>
</dbReference>
<keyword evidence="10" id="KW-1185">Reference proteome</keyword>
<feature type="transmembrane region" description="Helical" evidence="7">
    <location>
        <begin position="591"/>
        <end position="609"/>
    </location>
</feature>
<evidence type="ECO:0000313" key="9">
    <source>
        <dbReference type="EMBL" id="MDT8332568.1"/>
    </source>
</evidence>
<feature type="transmembrane region" description="Helical" evidence="7">
    <location>
        <begin position="504"/>
        <end position="524"/>
    </location>
</feature>
<feature type="transmembrane region" description="Helical" evidence="7">
    <location>
        <begin position="470"/>
        <end position="492"/>
    </location>
</feature>
<feature type="transmembrane region" description="Helical" evidence="7">
    <location>
        <begin position="309"/>
        <end position="332"/>
    </location>
</feature>
<feature type="transmembrane region" description="Helical" evidence="7">
    <location>
        <begin position="167"/>
        <end position="193"/>
    </location>
</feature>
<feature type="transmembrane region" description="Helical" evidence="7">
    <location>
        <begin position="361"/>
        <end position="383"/>
    </location>
</feature>
<dbReference type="InterPro" id="IPR035906">
    <property type="entry name" value="MetI-like_sf"/>
</dbReference>
<keyword evidence="6 7" id="KW-0472">Membrane</keyword>
<gene>
    <name evidence="9" type="ORF">RQ831_16035</name>
</gene>
<feature type="transmembrane region" description="Helical" evidence="7">
    <location>
        <begin position="93"/>
        <end position="112"/>
    </location>
</feature>
<evidence type="ECO:0000313" key="10">
    <source>
        <dbReference type="Proteomes" id="UP001258945"/>
    </source>
</evidence>
<comment type="caution">
    <text evidence="9">The sequence shown here is derived from an EMBL/GenBank/DDBJ whole genome shotgun (WGS) entry which is preliminary data.</text>
</comment>
<keyword evidence="2 7" id="KW-0813">Transport</keyword>
<evidence type="ECO:0000256" key="4">
    <source>
        <dbReference type="ARBA" id="ARBA00022692"/>
    </source>
</evidence>
<sequence>MDTRSQERTLTAIIMGKAPIGAPRRGAAWWLAALAAALFLLPWYGLDNGLLGGRWSSLPAMAEAVLKGRVWLWPLLLPLLSAAWGIRRRASEPLVVAGVAGLGWLVLEAFGLREHGLHLGGLSALLEGSAGQPALGWGALLYAVAAMMLLAYGLAWRGWCRGEVFTVGAIGLVCGSILVFVGYPVLSILISAFQDNDGRIDLLLFARKFTDESIWSLDCLAGGRSCGVAWNSLAQGVLVGVLSTLLGLAFALVATRTRFPFPRLLRVMSVLPVITPPFVIGLSLILLFGRAGMVSNLLQDWFDLPRSRWIYGMPGLTIAQLLAFTPISFLVLQGVLQGVSPSMEEASQTLRSGRWRTFRHVTWPLIRPGLANAFLIAFIESLADFGNPIMIGGNFRVLSTSIYFAVVGAAHDQGQAAVLAIVLLVFTLSAFLLQRFWIGRRSYVTLSGKGDAGLPLQLPTGLRRLCLAVVMPWVLLTAAVYAIILTGGFVKAIGNDNSFTLQHFLTAFAIQHGAAGWFLAGSAWNSLLTTLMVALLAMPLTAALGILTGYLLNRQSFAGRGVFEFLTMMSFAIPGTVIGISYILAFNVPPLELTGTALIMVVAFVFRNMPVGIRASIANLSQVDRSLDEASLTLGARSASTLWRVILPILRPAVATSMVYSFVRAITSVSAVIFLVSGEYNLATVYIVGRAEFGEYGIAIVYSAVLIVIMVAALMAIQALVGERRIGRRKAAEAATPARPAVAGA</sequence>
<accession>A0ABU3MJ56</accession>
<feature type="transmembrane region" description="Helical" evidence="7">
    <location>
        <begin position="66"/>
        <end position="86"/>
    </location>
</feature>
<evidence type="ECO:0000256" key="5">
    <source>
        <dbReference type="ARBA" id="ARBA00022989"/>
    </source>
</evidence>
<proteinExistence type="inferred from homology"/>
<dbReference type="PANTHER" id="PTHR30183:SF7">
    <property type="entry name" value="FERRIC TRANSPORT SYSTEM PERMEASE PROTEIN FBPB 1-RELATED"/>
    <property type="match status" value="1"/>
</dbReference>